<keyword evidence="2" id="KW-1185">Reference proteome</keyword>
<protein>
    <submittedName>
        <fullName evidence="1">Uncharacterized protein</fullName>
    </submittedName>
</protein>
<accession>A0ACB8FNH9</accession>
<evidence type="ECO:0000313" key="1">
    <source>
        <dbReference type="EMBL" id="KAH8006525.1"/>
    </source>
</evidence>
<dbReference type="EMBL" id="CM037619">
    <property type="protein sequence ID" value="KAH8006525.1"/>
    <property type="molecule type" value="Genomic_DNA"/>
</dbReference>
<organism evidence="1 2">
    <name type="scientific">Sphaerodactylus townsendi</name>
    <dbReference type="NCBI Taxonomy" id="933632"/>
    <lineage>
        <taxon>Eukaryota</taxon>
        <taxon>Metazoa</taxon>
        <taxon>Chordata</taxon>
        <taxon>Craniata</taxon>
        <taxon>Vertebrata</taxon>
        <taxon>Euteleostomi</taxon>
        <taxon>Lepidosauria</taxon>
        <taxon>Squamata</taxon>
        <taxon>Bifurcata</taxon>
        <taxon>Gekkota</taxon>
        <taxon>Sphaerodactylidae</taxon>
        <taxon>Sphaerodactylus</taxon>
    </lineage>
</organism>
<proteinExistence type="predicted"/>
<evidence type="ECO:0000313" key="2">
    <source>
        <dbReference type="Proteomes" id="UP000827872"/>
    </source>
</evidence>
<sequence length="285" mass="30375">MKNYLGKRPLESPESEEMPATKRPRLSSIKVEEGILEPREPLSSINTQKIPPMLSPVCVQDSADLAPPSPEPPILDLISKSQLPVAKPLDSKSPEKSPKELVPAHISPVANSNRRRQVGPCCSIKFKRWGKENVQVKLGPAPADPGKPSSENPTKKVAVLDKTIDDSIDAVIARACAERDPDPFEFSSGSESEGDIFTSPKRLSVSETTTPKVSVVASSSLNKPGLPLVPPSGGTSSSDISWTMDDSIDEVIRKANMGAPANLPANFSYFSSPSASPGHTPGAPR</sequence>
<gene>
    <name evidence="1" type="ORF">K3G42_007355</name>
</gene>
<comment type="caution">
    <text evidence="1">The sequence shown here is derived from an EMBL/GenBank/DDBJ whole genome shotgun (WGS) entry which is preliminary data.</text>
</comment>
<reference evidence="1" key="1">
    <citation type="submission" date="2021-08" db="EMBL/GenBank/DDBJ databases">
        <title>The first chromosome-level gecko genome reveals the dynamic sex chromosomes of Neotropical dwarf geckos (Sphaerodactylidae: Sphaerodactylus).</title>
        <authorList>
            <person name="Pinto B.J."/>
            <person name="Keating S.E."/>
            <person name="Gamble T."/>
        </authorList>
    </citation>
    <scope>NUCLEOTIDE SEQUENCE</scope>
    <source>
        <strain evidence="1">TG3544</strain>
    </source>
</reference>
<name>A0ACB8FNH9_9SAUR</name>
<dbReference type="Proteomes" id="UP000827872">
    <property type="component" value="Linkage Group LG06"/>
</dbReference>